<dbReference type="InterPro" id="IPR005225">
    <property type="entry name" value="Small_GTP-bd"/>
</dbReference>
<dbReference type="InterPro" id="IPR048876">
    <property type="entry name" value="BipA_C"/>
</dbReference>
<dbReference type="CDD" id="cd16263">
    <property type="entry name" value="BipA_III"/>
    <property type="match status" value="1"/>
</dbReference>
<dbReference type="InterPro" id="IPR035651">
    <property type="entry name" value="BipA_V"/>
</dbReference>
<dbReference type="CDD" id="cd01891">
    <property type="entry name" value="TypA_BipA"/>
    <property type="match status" value="1"/>
</dbReference>
<dbReference type="GO" id="GO:0000027">
    <property type="term" value="P:ribosomal large subunit assembly"/>
    <property type="evidence" value="ECO:0007669"/>
    <property type="project" value="UniProtKB-UniRule"/>
</dbReference>
<dbReference type="Pfam" id="PF00679">
    <property type="entry name" value="EFG_C"/>
    <property type="match status" value="1"/>
</dbReference>
<dbReference type="FunFam" id="2.40.30.10:FF:000016">
    <property type="entry name" value="GTP-binding protein TypA"/>
    <property type="match status" value="1"/>
</dbReference>
<dbReference type="InterPro" id="IPR000640">
    <property type="entry name" value="EFG_V-like"/>
</dbReference>
<dbReference type="Gene3D" id="2.40.50.250">
    <property type="entry name" value="bipa protein"/>
    <property type="match status" value="1"/>
</dbReference>
<dbReference type="InterPro" id="IPR047042">
    <property type="entry name" value="BipA_II"/>
</dbReference>
<dbReference type="PANTHER" id="PTHR42908:SF8">
    <property type="entry name" value="TR-TYPE G DOMAIN-CONTAINING PROTEIN"/>
    <property type="match status" value="1"/>
</dbReference>
<dbReference type="GO" id="GO:0019843">
    <property type="term" value="F:rRNA binding"/>
    <property type="evidence" value="ECO:0007669"/>
    <property type="project" value="UniProtKB-KW"/>
</dbReference>
<dbReference type="SMART" id="SM00838">
    <property type="entry name" value="EFG_C"/>
    <property type="match status" value="1"/>
</dbReference>
<dbReference type="Gene3D" id="3.30.70.240">
    <property type="match status" value="1"/>
</dbReference>
<dbReference type="InterPro" id="IPR000795">
    <property type="entry name" value="T_Tr_GTP-bd_dom"/>
</dbReference>
<dbReference type="RefSeq" id="WP_394969363.1">
    <property type="nucleotide sequence ID" value="NZ_CALXHM010000042.1"/>
</dbReference>
<dbReference type="GO" id="GO:0005525">
    <property type="term" value="F:GTP binding"/>
    <property type="evidence" value="ECO:0007669"/>
    <property type="project" value="UniProtKB-UniRule"/>
</dbReference>
<dbReference type="FunFam" id="3.30.70.240:FF:000002">
    <property type="entry name" value="GTP-binding protein TypA"/>
    <property type="match status" value="1"/>
</dbReference>
<keyword evidence="3" id="KW-0699">rRNA-binding</keyword>
<dbReference type="AlphaFoldDB" id="A0A9D2E2W1"/>
<dbReference type="PRINTS" id="PR00315">
    <property type="entry name" value="ELONGATNFCT"/>
</dbReference>
<proteinExistence type="inferred from homology"/>
<feature type="binding site" evidence="3">
    <location>
        <begin position="129"/>
        <end position="132"/>
    </location>
    <ligand>
        <name>GTP</name>
        <dbReference type="ChEBI" id="CHEBI:37565"/>
    </ligand>
</feature>
<comment type="subcellular location">
    <subcellularLocation>
        <location evidence="3">Cytoplasm</location>
    </subcellularLocation>
    <text evidence="3">Binds to ribosomes.</text>
</comment>
<dbReference type="EMBL" id="DXBV01000013">
    <property type="protein sequence ID" value="HIZ29823.1"/>
    <property type="molecule type" value="Genomic_DNA"/>
</dbReference>
<dbReference type="NCBIfam" id="TIGR00231">
    <property type="entry name" value="small_GTP"/>
    <property type="match status" value="1"/>
</dbReference>
<dbReference type="InterPro" id="IPR047041">
    <property type="entry name" value="BipA_GTP-bd_dom"/>
</dbReference>
<comment type="subunit">
    <text evidence="3">Monomer.</text>
</comment>
<dbReference type="GO" id="GO:0005829">
    <property type="term" value="C:cytosol"/>
    <property type="evidence" value="ECO:0007669"/>
    <property type="project" value="TreeGrafter"/>
</dbReference>
<dbReference type="HAMAP" id="MF_00849">
    <property type="entry name" value="BipA"/>
    <property type="match status" value="1"/>
</dbReference>
<dbReference type="InterPro" id="IPR035647">
    <property type="entry name" value="EFG_III/V"/>
</dbReference>
<organism evidence="5 6">
    <name type="scientific">Candidatus Allofournierella merdipullorum</name>
    <dbReference type="NCBI Taxonomy" id="2838595"/>
    <lineage>
        <taxon>Bacteria</taxon>
        <taxon>Bacillati</taxon>
        <taxon>Bacillota</taxon>
        <taxon>Clostridia</taxon>
        <taxon>Eubacteriales</taxon>
        <taxon>Oscillospiraceae</taxon>
        <taxon>Allofournierella</taxon>
    </lineage>
</organism>
<dbReference type="Pfam" id="PF03144">
    <property type="entry name" value="GTP_EFTU_D2"/>
    <property type="match status" value="1"/>
</dbReference>
<dbReference type="InterPro" id="IPR004161">
    <property type="entry name" value="EFTu-like_2"/>
</dbReference>
<dbReference type="SUPFAM" id="SSF52540">
    <property type="entry name" value="P-loop containing nucleoside triphosphate hydrolases"/>
    <property type="match status" value="1"/>
</dbReference>
<evidence type="ECO:0000313" key="6">
    <source>
        <dbReference type="Proteomes" id="UP000824035"/>
    </source>
</evidence>
<keyword evidence="3" id="KW-0694">RNA-binding</keyword>
<keyword evidence="1 3" id="KW-0547">Nucleotide-binding</keyword>
<dbReference type="InterPro" id="IPR027417">
    <property type="entry name" value="P-loop_NTPase"/>
</dbReference>
<dbReference type="InterPro" id="IPR031157">
    <property type="entry name" value="G_TR_CS"/>
</dbReference>
<keyword evidence="3" id="KW-0963">Cytoplasm</keyword>
<keyword evidence="2 3" id="KW-0342">GTP-binding</keyword>
<dbReference type="CDD" id="cd03710">
    <property type="entry name" value="BipA_TypA_C"/>
    <property type="match status" value="1"/>
</dbReference>
<dbReference type="EC" id="3.6.5.-" evidence="3"/>
<dbReference type="NCBIfam" id="TIGR01394">
    <property type="entry name" value="TypA_BipA"/>
    <property type="match status" value="1"/>
</dbReference>
<dbReference type="GO" id="GO:0000049">
    <property type="term" value="F:tRNA binding"/>
    <property type="evidence" value="ECO:0007669"/>
    <property type="project" value="UniProtKB-KW"/>
</dbReference>
<reference evidence="5" key="1">
    <citation type="journal article" date="2021" name="PeerJ">
        <title>Extensive microbial diversity within the chicken gut microbiome revealed by metagenomics and culture.</title>
        <authorList>
            <person name="Gilroy R."/>
            <person name="Ravi A."/>
            <person name="Getino M."/>
            <person name="Pursley I."/>
            <person name="Horton D.L."/>
            <person name="Alikhan N.F."/>
            <person name="Baker D."/>
            <person name="Gharbi K."/>
            <person name="Hall N."/>
            <person name="Watson M."/>
            <person name="Adriaenssens E.M."/>
            <person name="Foster-Nyarko E."/>
            <person name="Jarju S."/>
            <person name="Secka A."/>
            <person name="Antonio M."/>
            <person name="Oren A."/>
            <person name="Chaudhuri R.R."/>
            <person name="La Ragione R."/>
            <person name="Hildebrand F."/>
            <person name="Pallen M.J."/>
        </authorList>
    </citation>
    <scope>NUCLEOTIDE SEQUENCE</scope>
    <source>
        <strain evidence="5">ChiGjej4B4-18154</strain>
    </source>
</reference>
<keyword evidence="3" id="KW-0690">Ribosome biogenesis</keyword>
<dbReference type="InterPro" id="IPR042116">
    <property type="entry name" value="TypA/BipA_C"/>
</dbReference>
<dbReference type="InterPro" id="IPR009000">
    <property type="entry name" value="Transl_B-barrel_sf"/>
</dbReference>
<protein>
    <recommendedName>
        <fullName evidence="3">Large ribosomal subunit assembly factor BipA</fullName>
        <ecNumber evidence="3">3.6.5.-</ecNumber>
    </recommendedName>
    <alternativeName>
        <fullName evidence="3">GTP-binding protein BipA</fullName>
    </alternativeName>
</protein>
<comment type="caution">
    <text evidence="5">The sequence shown here is derived from an EMBL/GenBank/DDBJ whole genome shotgun (WGS) entry which is preliminary data.</text>
</comment>
<comment type="similarity">
    <text evidence="3">Belongs to the TRAFAC class translation factor GTPase superfamily. Classic translation factor GTPase family. BipA subfamily.</text>
</comment>
<dbReference type="InterPro" id="IPR047043">
    <property type="entry name" value="BipA_III"/>
</dbReference>
<dbReference type="Gene3D" id="3.40.50.300">
    <property type="entry name" value="P-loop containing nucleotide triphosphate hydrolases"/>
    <property type="match status" value="1"/>
</dbReference>
<dbReference type="FunFam" id="3.40.50.300:FF:000055">
    <property type="entry name" value="GTP-binding protein TypA"/>
    <property type="match status" value="1"/>
</dbReference>
<dbReference type="Proteomes" id="UP000824035">
    <property type="component" value="Unassembled WGS sequence"/>
</dbReference>
<evidence type="ECO:0000313" key="5">
    <source>
        <dbReference type="EMBL" id="HIZ29823.1"/>
    </source>
</evidence>
<dbReference type="Pfam" id="PF00009">
    <property type="entry name" value="GTP_EFTU"/>
    <property type="match status" value="1"/>
</dbReference>
<comment type="function">
    <text evidence="3">A 50S ribosomal subunit assembly protein with GTPase activity, required for 50S subunit assembly at low temperatures, may also play a role in translation. Binds GTP and analogs. Binds the 70S ribosome between the 30S and 50S subunits, in a similar position as ribosome-bound EF-G; it contacts a number of ribosomal proteins, both rRNAs and the A-site tRNA.</text>
</comment>
<dbReference type="GO" id="GO:0003924">
    <property type="term" value="F:GTPase activity"/>
    <property type="evidence" value="ECO:0007669"/>
    <property type="project" value="UniProtKB-UniRule"/>
</dbReference>
<comment type="catalytic activity">
    <reaction evidence="3">
        <text>GTP + H2O = GDP + phosphate + H(+)</text>
        <dbReference type="Rhea" id="RHEA:19669"/>
        <dbReference type="ChEBI" id="CHEBI:15377"/>
        <dbReference type="ChEBI" id="CHEBI:15378"/>
        <dbReference type="ChEBI" id="CHEBI:37565"/>
        <dbReference type="ChEBI" id="CHEBI:43474"/>
        <dbReference type="ChEBI" id="CHEBI:58189"/>
    </reaction>
</comment>
<dbReference type="PROSITE" id="PS00301">
    <property type="entry name" value="G_TR_1"/>
    <property type="match status" value="1"/>
</dbReference>
<dbReference type="InterPro" id="IPR006298">
    <property type="entry name" value="BipA"/>
</dbReference>
<dbReference type="GO" id="GO:1990904">
    <property type="term" value="C:ribonucleoprotein complex"/>
    <property type="evidence" value="ECO:0007669"/>
    <property type="project" value="TreeGrafter"/>
</dbReference>
<dbReference type="Pfam" id="PF21018">
    <property type="entry name" value="BipA_C"/>
    <property type="match status" value="1"/>
</dbReference>
<dbReference type="CDD" id="cd03691">
    <property type="entry name" value="BipA_TypA_II"/>
    <property type="match status" value="1"/>
</dbReference>
<dbReference type="FunFam" id="3.30.70.870:FF:000003">
    <property type="entry name" value="GTP-binding protein TypA"/>
    <property type="match status" value="1"/>
</dbReference>
<dbReference type="PANTHER" id="PTHR42908">
    <property type="entry name" value="TRANSLATION ELONGATION FACTOR-RELATED"/>
    <property type="match status" value="1"/>
</dbReference>
<evidence type="ECO:0000256" key="1">
    <source>
        <dbReference type="ARBA" id="ARBA00022741"/>
    </source>
</evidence>
<evidence type="ECO:0000256" key="3">
    <source>
        <dbReference type="HAMAP-Rule" id="MF_00849"/>
    </source>
</evidence>
<evidence type="ECO:0000256" key="2">
    <source>
        <dbReference type="ARBA" id="ARBA00023134"/>
    </source>
</evidence>
<dbReference type="PROSITE" id="PS51722">
    <property type="entry name" value="G_TR_2"/>
    <property type="match status" value="1"/>
</dbReference>
<feature type="domain" description="Tr-type G" evidence="4">
    <location>
        <begin position="4"/>
        <end position="203"/>
    </location>
</feature>
<dbReference type="GO" id="GO:0043022">
    <property type="term" value="F:ribosome binding"/>
    <property type="evidence" value="ECO:0007669"/>
    <property type="project" value="UniProtKB-UniRule"/>
</dbReference>
<sequence>MQRTDLRNIAIIAHVDHGKTTLVDQMLKQSGAFRENQQVAERVMDSGDIERERGITILAKNCSTVYNGVKINIVDTPGHADFGGEVERVLKMVNGVLLLVDAAEGCMPQTRFVLQKALQQNLSLVIAVNKIDRPDARIKEVIDEVLLLLMDLGATDEQLDSPMVFCSGRAGTASYSPDVPGTDLKPLFDTILEYVKCPEGDPEAPFQMLCSSVDYNDFVGRIGIGRIQNGVAKVGQDVQVCDWHNPDVSLRGRITKLYDFKANGREPIEEAKAGDIVAFSGLADVTIGNTLCDPANVEPLPFVKINDPTVEMTFSVNDSPFAGREGKYVTSRQIRDRLQRELLKDVALRVEDSATSDSFRVMGRGEMHLSILIETMRREGYELQVSPPKVLTHVEDGKTMEPMERVVVDVPTDYQGAVMTALGARKAILQQMEPIGTRVRLEFRMPSRGLFGYRSQFLTDTHGEGIMNTIFDGYEEWQGDITCRSTGSLISFETGDAVTYGLFNAQGRGTLIVTPGEKVYGGMVVGYTPTGEDITVNVCKTKHLTNTRASGSDDALRLVPVSKFSLEGCLEFLAPDELLEVTPKSLRIRKRILSHDLRMKELKGKKN</sequence>
<dbReference type="Gene3D" id="3.30.70.870">
    <property type="entry name" value="Elongation Factor G (Translational Gtpase), domain 3"/>
    <property type="match status" value="1"/>
</dbReference>
<dbReference type="SUPFAM" id="SSF54980">
    <property type="entry name" value="EF-G C-terminal domain-like"/>
    <property type="match status" value="2"/>
</dbReference>
<dbReference type="SUPFAM" id="SSF50447">
    <property type="entry name" value="Translation proteins"/>
    <property type="match status" value="1"/>
</dbReference>
<keyword evidence="3" id="KW-0378">Hydrolase</keyword>
<reference evidence="5" key="2">
    <citation type="submission" date="2021-04" db="EMBL/GenBank/DDBJ databases">
        <authorList>
            <person name="Gilroy R."/>
        </authorList>
    </citation>
    <scope>NUCLEOTIDE SEQUENCE</scope>
    <source>
        <strain evidence="5">ChiGjej4B4-18154</strain>
    </source>
</reference>
<keyword evidence="3" id="KW-0820">tRNA-binding</keyword>
<accession>A0A9D2E2W1</accession>
<feature type="binding site" evidence="3">
    <location>
        <begin position="16"/>
        <end position="21"/>
    </location>
    <ligand>
        <name>GTP</name>
        <dbReference type="ChEBI" id="CHEBI:37565"/>
    </ligand>
</feature>
<gene>
    <name evidence="5" type="primary">typA</name>
    <name evidence="3" type="synonym">bipA</name>
    <name evidence="5" type="ORF">H9813_01120</name>
</gene>
<name>A0A9D2E2W1_9FIRM</name>
<dbReference type="Gene3D" id="2.40.30.10">
    <property type="entry name" value="Translation factors"/>
    <property type="match status" value="1"/>
</dbReference>
<evidence type="ECO:0000259" key="4">
    <source>
        <dbReference type="PROSITE" id="PS51722"/>
    </source>
</evidence>